<keyword evidence="3" id="KW-0812">Transmembrane</keyword>
<evidence type="ECO:0000256" key="8">
    <source>
        <dbReference type="ARBA" id="ARBA00023049"/>
    </source>
</evidence>
<evidence type="ECO:0000256" key="7">
    <source>
        <dbReference type="ARBA" id="ARBA00022989"/>
    </source>
</evidence>
<evidence type="ECO:0000256" key="5">
    <source>
        <dbReference type="ARBA" id="ARBA00022801"/>
    </source>
</evidence>
<dbReference type="Gene3D" id="3.30.2010.10">
    <property type="entry name" value="Metalloproteases ('zincins'), catalytic domain"/>
    <property type="match status" value="1"/>
</dbReference>
<accession>A0A1G9S6T0</accession>
<evidence type="ECO:0000256" key="10">
    <source>
        <dbReference type="RuleBase" id="RU003983"/>
    </source>
</evidence>
<dbReference type="AlphaFoldDB" id="A0A1G9S6T0"/>
<dbReference type="GO" id="GO:0046872">
    <property type="term" value="F:metal ion binding"/>
    <property type="evidence" value="ECO:0007669"/>
    <property type="project" value="UniProtKB-KW"/>
</dbReference>
<dbReference type="InterPro" id="IPR050083">
    <property type="entry name" value="HtpX_protease"/>
</dbReference>
<evidence type="ECO:0000313" key="12">
    <source>
        <dbReference type="EMBL" id="SDM31027.1"/>
    </source>
</evidence>
<dbReference type="PANTHER" id="PTHR43221">
    <property type="entry name" value="PROTEASE HTPX"/>
    <property type="match status" value="1"/>
</dbReference>
<name>A0A1G9S6T0_9ACTN</name>
<evidence type="ECO:0000256" key="3">
    <source>
        <dbReference type="ARBA" id="ARBA00022692"/>
    </source>
</evidence>
<organism evidence="12 13">
    <name type="scientific">Nonomuraea jiangxiensis</name>
    <dbReference type="NCBI Taxonomy" id="633440"/>
    <lineage>
        <taxon>Bacteria</taxon>
        <taxon>Bacillati</taxon>
        <taxon>Actinomycetota</taxon>
        <taxon>Actinomycetes</taxon>
        <taxon>Streptosporangiales</taxon>
        <taxon>Streptosporangiaceae</taxon>
        <taxon>Nonomuraea</taxon>
    </lineage>
</organism>
<proteinExistence type="inferred from homology"/>
<evidence type="ECO:0000259" key="11">
    <source>
        <dbReference type="Pfam" id="PF01435"/>
    </source>
</evidence>
<keyword evidence="13" id="KW-1185">Reference proteome</keyword>
<feature type="domain" description="Peptidase M48" evidence="11">
    <location>
        <begin position="90"/>
        <end position="284"/>
    </location>
</feature>
<keyword evidence="2 10" id="KW-0645">Protease</keyword>
<reference evidence="12 13" key="1">
    <citation type="submission" date="2016-10" db="EMBL/GenBank/DDBJ databases">
        <authorList>
            <person name="de Groot N.N."/>
        </authorList>
    </citation>
    <scope>NUCLEOTIDE SEQUENCE [LARGE SCALE GENOMIC DNA]</scope>
    <source>
        <strain evidence="12 13">CGMCC 4.6533</strain>
    </source>
</reference>
<dbReference type="InterPro" id="IPR001915">
    <property type="entry name" value="Peptidase_M48"/>
</dbReference>
<keyword evidence="4" id="KW-0479">Metal-binding</keyword>
<evidence type="ECO:0000256" key="6">
    <source>
        <dbReference type="ARBA" id="ARBA00022833"/>
    </source>
</evidence>
<keyword evidence="5 10" id="KW-0378">Hydrolase</keyword>
<evidence type="ECO:0000256" key="9">
    <source>
        <dbReference type="ARBA" id="ARBA00023136"/>
    </source>
</evidence>
<keyword evidence="9" id="KW-0472">Membrane</keyword>
<dbReference type="GO" id="GO:0006508">
    <property type="term" value="P:proteolysis"/>
    <property type="evidence" value="ECO:0007669"/>
    <property type="project" value="UniProtKB-KW"/>
</dbReference>
<dbReference type="CDD" id="cd07325">
    <property type="entry name" value="M48_Ste24p_like"/>
    <property type="match status" value="1"/>
</dbReference>
<comment type="similarity">
    <text evidence="10">Belongs to the peptidase M48 family.</text>
</comment>
<dbReference type="STRING" id="633440.SAMN05421869_14066"/>
<keyword evidence="7" id="KW-1133">Transmembrane helix</keyword>
<evidence type="ECO:0000256" key="2">
    <source>
        <dbReference type="ARBA" id="ARBA00022670"/>
    </source>
</evidence>
<gene>
    <name evidence="12" type="ORF">SAMN05421869_14066</name>
</gene>
<keyword evidence="6 10" id="KW-0862">Zinc</keyword>
<comment type="cofactor">
    <cofactor evidence="10">
        <name>Zn(2+)</name>
        <dbReference type="ChEBI" id="CHEBI:29105"/>
    </cofactor>
    <text evidence="10">Binds 1 zinc ion per subunit.</text>
</comment>
<sequence>MMGPPMVMSARHFRCGRSMPGMTTTPDRNRVQLPGISSRAYEHPADRSALVALRKLSGFDTVLKQMSGLISERRLRLMYLASAVRVSETQFRSLYDMGRDAAYTLDLHRIPEIYVQQDPQVQAKAIGFDDPFIVVTTGLLNLMNEEEQRFVIGHETSHILSGHAVYRTMLDILTRLATRVAWIPLGYIGLRAIVAGLEEWYRKSELSSDRGGLLTGQNPEAAKRALMKLAGGDYTHEMNIEAFLEQYQEYDTAGDLRDGFLKVLNLLGTTHPFAVVRVAELDKWQRSGEYDRIIGGDYPRREDDSNARVTDEIKAAAESYRASWSQSQDPFIGVLRDVAEGAVNAGERIFNRFSRRDGGQG</sequence>
<dbReference type="PANTHER" id="PTHR43221:SF3">
    <property type="entry name" value="SLL1280 PROTEIN"/>
    <property type="match status" value="1"/>
</dbReference>
<evidence type="ECO:0000256" key="1">
    <source>
        <dbReference type="ARBA" id="ARBA00022475"/>
    </source>
</evidence>
<protein>
    <submittedName>
        <fullName evidence="12">Zn-dependent protease with chaperone function</fullName>
    </submittedName>
</protein>
<evidence type="ECO:0000256" key="4">
    <source>
        <dbReference type="ARBA" id="ARBA00022723"/>
    </source>
</evidence>
<evidence type="ECO:0000313" key="13">
    <source>
        <dbReference type="Proteomes" id="UP000199202"/>
    </source>
</evidence>
<dbReference type="GO" id="GO:0004222">
    <property type="term" value="F:metalloendopeptidase activity"/>
    <property type="evidence" value="ECO:0007669"/>
    <property type="project" value="InterPro"/>
</dbReference>
<dbReference type="Proteomes" id="UP000199202">
    <property type="component" value="Unassembled WGS sequence"/>
</dbReference>
<dbReference type="Pfam" id="PF01435">
    <property type="entry name" value="Peptidase_M48"/>
    <property type="match status" value="1"/>
</dbReference>
<keyword evidence="8 10" id="KW-0482">Metalloprotease</keyword>
<keyword evidence="1" id="KW-1003">Cell membrane</keyword>
<dbReference type="EMBL" id="FNDJ01000040">
    <property type="protein sequence ID" value="SDM31027.1"/>
    <property type="molecule type" value="Genomic_DNA"/>
</dbReference>